<protein>
    <submittedName>
        <fullName evidence="1">Uncharacterized protein</fullName>
    </submittedName>
</protein>
<evidence type="ECO:0000313" key="2">
    <source>
        <dbReference type="Proteomes" id="UP000236731"/>
    </source>
</evidence>
<dbReference type="EMBL" id="FNUT01000005">
    <property type="protein sequence ID" value="SEG17635.1"/>
    <property type="molecule type" value="Genomic_DNA"/>
</dbReference>
<dbReference type="Proteomes" id="UP000236731">
    <property type="component" value="Unassembled WGS sequence"/>
</dbReference>
<name>A0A1H5Y1J0_9SPHI</name>
<keyword evidence="2" id="KW-1185">Reference proteome</keyword>
<accession>A0A1H5Y1J0</accession>
<proteinExistence type="predicted"/>
<sequence>MVAAIGVTIKNQRLNVLVNRKLIIHKTANTIKKNTTNFMAKYLVYKMINSPTSLFYFFGIGKTDICLRDVQLYYVLFIKS</sequence>
<gene>
    <name evidence="1" type="ORF">SAMN05421877_105194</name>
</gene>
<reference evidence="2" key="1">
    <citation type="submission" date="2016-10" db="EMBL/GenBank/DDBJ databases">
        <authorList>
            <person name="Varghese N."/>
            <person name="Submissions S."/>
        </authorList>
    </citation>
    <scope>NUCLEOTIDE SEQUENCE [LARGE SCALE GENOMIC DNA]</scope>
    <source>
        <strain evidence="2">DSM 22361</strain>
    </source>
</reference>
<dbReference type="AlphaFoldDB" id="A0A1H5Y1J0"/>
<organism evidence="1 2">
    <name type="scientific">Sphingobacterium lactis</name>
    <dbReference type="NCBI Taxonomy" id="797291"/>
    <lineage>
        <taxon>Bacteria</taxon>
        <taxon>Pseudomonadati</taxon>
        <taxon>Bacteroidota</taxon>
        <taxon>Sphingobacteriia</taxon>
        <taxon>Sphingobacteriales</taxon>
        <taxon>Sphingobacteriaceae</taxon>
        <taxon>Sphingobacterium</taxon>
    </lineage>
</organism>
<evidence type="ECO:0000313" key="1">
    <source>
        <dbReference type="EMBL" id="SEG17635.1"/>
    </source>
</evidence>